<dbReference type="Gene3D" id="1.20.1280.50">
    <property type="match status" value="1"/>
</dbReference>
<dbReference type="Proteomes" id="UP001058974">
    <property type="component" value="Chromosome 3"/>
</dbReference>
<evidence type="ECO:0000313" key="2">
    <source>
        <dbReference type="EMBL" id="KAI5432283.1"/>
    </source>
</evidence>
<feature type="domain" description="F-box" evidence="1">
    <location>
        <begin position="24"/>
        <end position="69"/>
    </location>
</feature>
<gene>
    <name evidence="2" type="ORF">KIW84_036143</name>
</gene>
<dbReference type="PROSITE" id="PS50181">
    <property type="entry name" value="FBOX"/>
    <property type="match status" value="1"/>
</dbReference>
<sequence length="339" mass="39358">MVVIIADQTLKPLSMKKSVGVKSKKVSTDIPNDLLFSILSKLSLKSLKRFECVCKPWTLLLKNPIFTRLLCDNFLHNFDSYYHDRSLFLSHLKTINFDTKFVLYSYSGERYENMTNLNWPNPFQEEDPNFDILGSGIINGVLCLISCSHQSIKFVLWNPTTEEFKVIPNSPFDFFGDRFEINERGFGYDCVGDDYKVIREITFDLESDYVTKIASLGKISHNPFWEIYSLRSNSWKKLKFDIHHEKINKGVCLDGVCHWLCERTYKDDKGNEIYLLSFYLTDEVFLITPIEDHTFQLRTTTKELCVLNGFIALISTNEDMVSLQISIFTPCLTLSIRSE</sequence>
<keyword evidence="3" id="KW-1185">Reference proteome</keyword>
<dbReference type="InterPro" id="IPR017451">
    <property type="entry name" value="F-box-assoc_interact_dom"/>
</dbReference>
<dbReference type="NCBIfam" id="TIGR01640">
    <property type="entry name" value="F_box_assoc_1"/>
    <property type="match status" value="1"/>
</dbReference>
<dbReference type="Gramene" id="Psat03G0614300-T1">
    <property type="protein sequence ID" value="KAI5432283.1"/>
    <property type="gene ID" value="KIW84_036143"/>
</dbReference>
<dbReference type="PANTHER" id="PTHR31672">
    <property type="entry name" value="BNACNNG10540D PROTEIN"/>
    <property type="match status" value="1"/>
</dbReference>
<dbReference type="OrthoDB" id="1555129at2759"/>
<proteinExistence type="predicted"/>
<dbReference type="PANTHER" id="PTHR31672:SF13">
    <property type="entry name" value="F-BOX PROTEIN CPR30-LIKE"/>
    <property type="match status" value="1"/>
</dbReference>
<dbReference type="InterPro" id="IPR006527">
    <property type="entry name" value="F-box-assoc_dom_typ1"/>
</dbReference>
<dbReference type="Pfam" id="PF12937">
    <property type="entry name" value="F-box-like"/>
    <property type="match status" value="1"/>
</dbReference>
<dbReference type="AlphaFoldDB" id="A0A9D4Y3E7"/>
<dbReference type="InterPro" id="IPR001810">
    <property type="entry name" value="F-box_dom"/>
</dbReference>
<comment type="caution">
    <text evidence="2">The sequence shown here is derived from an EMBL/GenBank/DDBJ whole genome shotgun (WGS) entry which is preliminary data.</text>
</comment>
<protein>
    <recommendedName>
        <fullName evidence="1">F-box domain-containing protein</fullName>
    </recommendedName>
</protein>
<dbReference type="InterPro" id="IPR050796">
    <property type="entry name" value="SCF_F-box_component"/>
</dbReference>
<dbReference type="EMBL" id="JAMSHJ010000003">
    <property type="protein sequence ID" value="KAI5432283.1"/>
    <property type="molecule type" value="Genomic_DNA"/>
</dbReference>
<evidence type="ECO:0000259" key="1">
    <source>
        <dbReference type="PROSITE" id="PS50181"/>
    </source>
</evidence>
<dbReference type="InterPro" id="IPR036047">
    <property type="entry name" value="F-box-like_dom_sf"/>
</dbReference>
<dbReference type="SUPFAM" id="SSF81383">
    <property type="entry name" value="F-box domain"/>
    <property type="match status" value="1"/>
</dbReference>
<dbReference type="Pfam" id="PF07734">
    <property type="entry name" value="FBA_1"/>
    <property type="match status" value="1"/>
</dbReference>
<reference evidence="2 3" key="1">
    <citation type="journal article" date="2022" name="Nat. Genet.">
        <title>Improved pea reference genome and pan-genome highlight genomic features and evolutionary characteristics.</title>
        <authorList>
            <person name="Yang T."/>
            <person name="Liu R."/>
            <person name="Luo Y."/>
            <person name="Hu S."/>
            <person name="Wang D."/>
            <person name="Wang C."/>
            <person name="Pandey M.K."/>
            <person name="Ge S."/>
            <person name="Xu Q."/>
            <person name="Li N."/>
            <person name="Li G."/>
            <person name="Huang Y."/>
            <person name="Saxena R.K."/>
            <person name="Ji Y."/>
            <person name="Li M."/>
            <person name="Yan X."/>
            <person name="He Y."/>
            <person name="Liu Y."/>
            <person name="Wang X."/>
            <person name="Xiang C."/>
            <person name="Varshney R.K."/>
            <person name="Ding H."/>
            <person name="Gao S."/>
            <person name="Zong X."/>
        </authorList>
    </citation>
    <scope>NUCLEOTIDE SEQUENCE [LARGE SCALE GENOMIC DNA]</scope>
    <source>
        <strain evidence="2 3">cv. Zhongwan 6</strain>
    </source>
</reference>
<organism evidence="2 3">
    <name type="scientific">Pisum sativum</name>
    <name type="common">Garden pea</name>
    <name type="synonym">Lathyrus oleraceus</name>
    <dbReference type="NCBI Taxonomy" id="3888"/>
    <lineage>
        <taxon>Eukaryota</taxon>
        <taxon>Viridiplantae</taxon>
        <taxon>Streptophyta</taxon>
        <taxon>Embryophyta</taxon>
        <taxon>Tracheophyta</taxon>
        <taxon>Spermatophyta</taxon>
        <taxon>Magnoliopsida</taxon>
        <taxon>eudicotyledons</taxon>
        <taxon>Gunneridae</taxon>
        <taxon>Pentapetalae</taxon>
        <taxon>rosids</taxon>
        <taxon>fabids</taxon>
        <taxon>Fabales</taxon>
        <taxon>Fabaceae</taxon>
        <taxon>Papilionoideae</taxon>
        <taxon>50 kb inversion clade</taxon>
        <taxon>NPAAA clade</taxon>
        <taxon>Hologalegina</taxon>
        <taxon>IRL clade</taxon>
        <taxon>Fabeae</taxon>
        <taxon>Lathyrus</taxon>
    </lineage>
</organism>
<evidence type="ECO:0000313" key="3">
    <source>
        <dbReference type="Proteomes" id="UP001058974"/>
    </source>
</evidence>
<accession>A0A9D4Y3E7</accession>
<name>A0A9D4Y3E7_PEA</name>